<keyword evidence="5" id="KW-0720">Serine protease</keyword>
<dbReference type="PIRSF" id="PIRSF001217">
    <property type="entry name" value="Protease_4_SppA"/>
    <property type="match status" value="1"/>
</dbReference>
<feature type="signal peptide" evidence="9">
    <location>
        <begin position="1"/>
        <end position="27"/>
    </location>
</feature>
<dbReference type="InterPro" id="IPR004635">
    <property type="entry name" value="Pept_S49_SppA"/>
</dbReference>
<dbReference type="Gene3D" id="3.90.226.10">
    <property type="entry name" value="2-enoyl-CoA Hydratase, Chain A, domain 1"/>
    <property type="match status" value="2"/>
</dbReference>
<proteinExistence type="inferred from homology"/>
<dbReference type="PANTHER" id="PTHR33209">
    <property type="entry name" value="PROTEASE 4"/>
    <property type="match status" value="1"/>
</dbReference>
<dbReference type="InterPro" id="IPR002142">
    <property type="entry name" value="Peptidase_S49"/>
</dbReference>
<organism evidence="11 12">
    <name type="scientific">Bythopirellula goksoeyrii</name>
    <dbReference type="NCBI Taxonomy" id="1400387"/>
    <lineage>
        <taxon>Bacteria</taxon>
        <taxon>Pseudomonadati</taxon>
        <taxon>Planctomycetota</taxon>
        <taxon>Planctomycetia</taxon>
        <taxon>Pirellulales</taxon>
        <taxon>Lacipirellulaceae</taxon>
        <taxon>Bythopirellula</taxon>
    </lineage>
</organism>
<feature type="region of interest" description="Disordered" evidence="8">
    <location>
        <begin position="30"/>
        <end position="54"/>
    </location>
</feature>
<comment type="similarity">
    <text evidence="2">Belongs to the peptidase S49 family.</text>
</comment>
<dbReference type="InterPro" id="IPR047272">
    <property type="entry name" value="S49_SppA_C"/>
</dbReference>
<sequence precursor="true">MRSRFLSTDAVLLAMLACLSFATSLQADTATAEPTEKTQEATASDKNVEPSAEKKDVKVRLAHIKIEGELPESAGQMSFFGDLGLDLRKTIARLDKAANDKKVDGIILEIGSAALSRGKLNELREAILNIRKSGKKVFAQLESADGSQYLLASACDEIIMPEAAVIVIPGVQLQIAYYKELLGKIGVEADMLHVGESKGAAEPLMRHNMSEPVRKNLTALVDDLYDQMLTTIAADRDLQIKEVKRIVNRGLLTANQAKSAGLIDRVEYYDEFRDELKQEYKADQLVYVINYGKQEIDTDFSGPMGMIKLFQSIMGGSSGGESSKGPKLALVYAVGAITSGKSESGFGTEVMGSETIVKALHEAAKDENVKAIVLRINSPGGSALASDIIWRATQAIDKPIIASMGDVAASGGYYIAMGADKIIAEPGTITGSIGVVGGKLSLAGLFDKIGVSTDSINRGENSNIFSSTTKFSEGERKVVTDMMQDIYRLFTTKAAEGRKMDLDKLEALAGGQVYTGRIAKRNGLIDEVGTLKDAFQTAKTMAGLDPDKKYELLILPEPTNPLEELFGTDLDKERETHALSSLGQLVPELAGSLNHATQLRGLMRERAMLLMPFWVEVK</sequence>
<evidence type="ECO:0000313" key="12">
    <source>
        <dbReference type="Proteomes" id="UP000323917"/>
    </source>
</evidence>
<dbReference type="EC" id="3.4.21.-" evidence="11"/>
<accession>A0A5B9Q5X7</accession>
<dbReference type="InterPro" id="IPR047217">
    <property type="entry name" value="S49_SppA_67K_type_N"/>
</dbReference>
<evidence type="ECO:0000313" key="11">
    <source>
        <dbReference type="EMBL" id="QEG34474.1"/>
    </source>
</evidence>
<evidence type="ECO:0000256" key="5">
    <source>
        <dbReference type="ARBA" id="ARBA00022825"/>
    </source>
</evidence>
<dbReference type="Proteomes" id="UP000323917">
    <property type="component" value="Chromosome"/>
</dbReference>
<name>A0A5B9Q5X7_9BACT</name>
<dbReference type="CDD" id="cd07023">
    <property type="entry name" value="S49_Sppa_N_C"/>
    <property type="match status" value="1"/>
</dbReference>
<evidence type="ECO:0000256" key="8">
    <source>
        <dbReference type="SAM" id="MobiDB-lite"/>
    </source>
</evidence>
<feature type="active site" description="Nucleophile" evidence="7">
    <location>
        <position position="410"/>
    </location>
</feature>
<dbReference type="InterPro" id="IPR029045">
    <property type="entry name" value="ClpP/crotonase-like_dom_sf"/>
</dbReference>
<evidence type="ECO:0000256" key="9">
    <source>
        <dbReference type="SAM" id="SignalP"/>
    </source>
</evidence>
<evidence type="ECO:0000256" key="4">
    <source>
        <dbReference type="ARBA" id="ARBA00022801"/>
    </source>
</evidence>
<dbReference type="GO" id="GO:0016020">
    <property type="term" value="C:membrane"/>
    <property type="evidence" value="ECO:0007669"/>
    <property type="project" value="UniProtKB-SubCell"/>
</dbReference>
<dbReference type="GO" id="GO:0008236">
    <property type="term" value="F:serine-type peptidase activity"/>
    <property type="evidence" value="ECO:0007669"/>
    <property type="project" value="UniProtKB-KW"/>
</dbReference>
<gene>
    <name evidence="11" type="primary">sppA_1</name>
    <name evidence="11" type="ORF">Pr1d_17540</name>
</gene>
<dbReference type="PANTHER" id="PTHR33209:SF1">
    <property type="entry name" value="PEPTIDASE S49 DOMAIN-CONTAINING PROTEIN"/>
    <property type="match status" value="1"/>
</dbReference>
<evidence type="ECO:0000256" key="6">
    <source>
        <dbReference type="ARBA" id="ARBA00023136"/>
    </source>
</evidence>
<comment type="subcellular location">
    <subcellularLocation>
        <location evidence="1">Membrane</location>
    </subcellularLocation>
</comment>
<reference evidence="11 12" key="1">
    <citation type="submission" date="2019-08" db="EMBL/GenBank/DDBJ databases">
        <title>Deep-cultivation of Planctomycetes and their phenomic and genomic characterization uncovers novel biology.</title>
        <authorList>
            <person name="Wiegand S."/>
            <person name="Jogler M."/>
            <person name="Boedeker C."/>
            <person name="Pinto D."/>
            <person name="Vollmers J."/>
            <person name="Rivas-Marin E."/>
            <person name="Kohn T."/>
            <person name="Peeters S.H."/>
            <person name="Heuer A."/>
            <person name="Rast P."/>
            <person name="Oberbeckmann S."/>
            <person name="Bunk B."/>
            <person name="Jeske O."/>
            <person name="Meyerdierks A."/>
            <person name="Storesund J.E."/>
            <person name="Kallscheuer N."/>
            <person name="Luecker S."/>
            <person name="Lage O.M."/>
            <person name="Pohl T."/>
            <person name="Merkel B.J."/>
            <person name="Hornburger P."/>
            <person name="Mueller R.-W."/>
            <person name="Bruemmer F."/>
            <person name="Labrenz M."/>
            <person name="Spormann A.M."/>
            <person name="Op den Camp H."/>
            <person name="Overmann J."/>
            <person name="Amann R."/>
            <person name="Jetten M.S.M."/>
            <person name="Mascher T."/>
            <person name="Medema M.H."/>
            <person name="Devos D.P."/>
            <person name="Kaster A.-K."/>
            <person name="Ovreas L."/>
            <person name="Rohde M."/>
            <person name="Galperin M.Y."/>
            <person name="Jogler C."/>
        </authorList>
    </citation>
    <scope>NUCLEOTIDE SEQUENCE [LARGE SCALE GENOMIC DNA]</scope>
    <source>
        <strain evidence="11 12">Pr1d</strain>
    </source>
</reference>
<dbReference type="AlphaFoldDB" id="A0A5B9Q5X7"/>
<dbReference type="EMBL" id="CP042913">
    <property type="protein sequence ID" value="QEG34474.1"/>
    <property type="molecule type" value="Genomic_DNA"/>
</dbReference>
<dbReference type="GO" id="GO:0006465">
    <property type="term" value="P:signal peptide processing"/>
    <property type="evidence" value="ECO:0007669"/>
    <property type="project" value="InterPro"/>
</dbReference>
<evidence type="ECO:0000256" key="1">
    <source>
        <dbReference type="ARBA" id="ARBA00004370"/>
    </source>
</evidence>
<dbReference type="NCBIfam" id="TIGR00706">
    <property type="entry name" value="SppA_dom"/>
    <property type="match status" value="1"/>
</dbReference>
<feature type="active site" description="Proton donor/acceptor" evidence="7">
    <location>
        <position position="198"/>
    </location>
</feature>
<keyword evidence="12" id="KW-1185">Reference proteome</keyword>
<feature type="domain" description="Peptidase S49" evidence="10">
    <location>
        <begin position="394"/>
        <end position="544"/>
    </location>
</feature>
<keyword evidence="9" id="KW-0732">Signal</keyword>
<evidence type="ECO:0000256" key="2">
    <source>
        <dbReference type="ARBA" id="ARBA00008683"/>
    </source>
</evidence>
<dbReference type="InterPro" id="IPR004634">
    <property type="entry name" value="Pept_S49_pIV"/>
</dbReference>
<dbReference type="KEGG" id="bgok:Pr1d_17540"/>
<keyword evidence="3 11" id="KW-0645">Protease</keyword>
<keyword evidence="6" id="KW-0472">Membrane</keyword>
<dbReference type="NCBIfam" id="TIGR00705">
    <property type="entry name" value="SppA_67K"/>
    <property type="match status" value="1"/>
</dbReference>
<dbReference type="RefSeq" id="WP_168205123.1">
    <property type="nucleotide sequence ID" value="NZ_CP042913.1"/>
</dbReference>
<feature type="chain" id="PRO_5023012229" evidence="9">
    <location>
        <begin position="28"/>
        <end position="618"/>
    </location>
</feature>
<feature type="domain" description="Peptidase S49" evidence="10">
    <location>
        <begin position="131"/>
        <end position="281"/>
    </location>
</feature>
<evidence type="ECO:0000256" key="3">
    <source>
        <dbReference type="ARBA" id="ARBA00022670"/>
    </source>
</evidence>
<keyword evidence="4 11" id="KW-0378">Hydrolase</keyword>
<dbReference type="Pfam" id="PF01343">
    <property type="entry name" value="Peptidase_S49"/>
    <property type="match status" value="2"/>
</dbReference>
<dbReference type="Gene3D" id="6.20.330.10">
    <property type="match status" value="1"/>
</dbReference>
<dbReference type="SUPFAM" id="SSF52096">
    <property type="entry name" value="ClpP/crotonase"/>
    <property type="match status" value="2"/>
</dbReference>
<protein>
    <submittedName>
        <fullName evidence="11">Protease 4</fullName>
        <ecNumber evidence="11">3.4.21.-</ecNumber>
    </submittedName>
</protein>
<dbReference type="CDD" id="cd07018">
    <property type="entry name" value="S49_SppA_67K_type"/>
    <property type="match status" value="1"/>
</dbReference>
<evidence type="ECO:0000259" key="10">
    <source>
        <dbReference type="Pfam" id="PF01343"/>
    </source>
</evidence>
<evidence type="ECO:0000256" key="7">
    <source>
        <dbReference type="PIRSR" id="PIRSR001217-1"/>
    </source>
</evidence>